<organism evidence="2 3">
    <name type="scientific">Lederbergia ruris</name>
    <dbReference type="NCBI Taxonomy" id="217495"/>
    <lineage>
        <taxon>Bacteria</taxon>
        <taxon>Bacillati</taxon>
        <taxon>Bacillota</taxon>
        <taxon>Bacilli</taxon>
        <taxon>Bacillales</taxon>
        <taxon>Bacillaceae</taxon>
        <taxon>Lederbergia</taxon>
    </lineage>
</organism>
<dbReference type="InterPro" id="IPR043129">
    <property type="entry name" value="ATPase_NBD"/>
</dbReference>
<proteinExistence type="inferred from homology"/>
<dbReference type="Pfam" id="PF00480">
    <property type="entry name" value="ROK"/>
    <property type="match status" value="1"/>
</dbReference>
<keyword evidence="3" id="KW-1185">Reference proteome</keyword>
<dbReference type="SUPFAM" id="SSF53067">
    <property type="entry name" value="Actin-like ATPase domain"/>
    <property type="match status" value="1"/>
</dbReference>
<dbReference type="EMBL" id="BORB01000003">
    <property type="protein sequence ID" value="GIN56243.1"/>
    <property type="molecule type" value="Genomic_DNA"/>
</dbReference>
<protein>
    <submittedName>
        <fullName evidence="2">Glucokinase</fullName>
    </submittedName>
</protein>
<dbReference type="PANTHER" id="PTHR18964">
    <property type="entry name" value="ROK (REPRESSOR, ORF, KINASE) FAMILY"/>
    <property type="match status" value="1"/>
</dbReference>
<evidence type="ECO:0000313" key="3">
    <source>
        <dbReference type="Proteomes" id="UP000679950"/>
    </source>
</evidence>
<dbReference type="InterPro" id="IPR049874">
    <property type="entry name" value="ROK_cs"/>
</dbReference>
<evidence type="ECO:0000256" key="1">
    <source>
        <dbReference type="ARBA" id="ARBA00006479"/>
    </source>
</evidence>
<dbReference type="PROSITE" id="PS01125">
    <property type="entry name" value="ROK"/>
    <property type="match status" value="1"/>
</dbReference>
<dbReference type="PANTHER" id="PTHR18964:SF149">
    <property type="entry name" value="BIFUNCTIONAL UDP-N-ACETYLGLUCOSAMINE 2-EPIMERASE_N-ACETYLMANNOSAMINE KINASE"/>
    <property type="match status" value="1"/>
</dbReference>
<accession>A0ABQ4KE59</accession>
<comment type="caution">
    <text evidence="2">The sequence shown here is derived from an EMBL/GenBank/DDBJ whole genome shotgun (WGS) entry which is preliminary data.</text>
</comment>
<dbReference type="RefSeq" id="WP_212965431.1">
    <property type="nucleotide sequence ID" value="NZ_BORB01000003.1"/>
</dbReference>
<name>A0ABQ4KE59_9BACI</name>
<comment type="similarity">
    <text evidence="1">Belongs to the ROK (NagC/XylR) family.</text>
</comment>
<reference evidence="2 3" key="1">
    <citation type="submission" date="2021-03" db="EMBL/GenBank/DDBJ databases">
        <title>Antimicrobial resistance genes in bacteria isolated from Japanese honey, and their potential for conferring macrolide and lincosamide resistance in the American foulbrood pathogen Paenibacillus larvae.</title>
        <authorList>
            <person name="Okamoto M."/>
            <person name="Kumagai M."/>
            <person name="Kanamori H."/>
            <person name="Takamatsu D."/>
        </authorList>
    </citation>
    <scope>NUCLEOTIDE SEQUENCE [LARGE SCALE GENOMIC DNA]</scope>
    <source>
        <strain evidence="2 3">J8TS2</strain>
    </source>
</reference>
<dbReference type="InterPro" id="IPR000600">
    <property type="entry name" value="ROK"/>
</dbReference>
<dbReference type="Proteomes" id="UP000679950">
    <property type="component" value="Unassembled WGS sequence"/>
</dbReference>
<dbReference type="Gene3D" id="3.30.420.40">
    <property type="match status" value="2"/>
</dbReference>
<gene>
    <name evidence="2" type="primary">glcK_3</name>
    <name evidence="2" type="ORF">J8TS2_05620</name>
</gene>
<evidence type="ECO:0000313" key="2">
    <source>
        <dbReference type="EMBL" id="GIN56243.1"/>
    </source>
</evidence>
<sequence length="309" mass="33121">MVYGIGIDIGGTKIASGIVNDTGKVMYQKTVPTPKMGREEILAVLKTIILELVEWSELQGLSLAGIGIGTAGQVHFYEGKVISGTPNIRDWNGVNLRGDIGTYTNLPVYVDNDVNVLALAESVFGAAKGYEEVICLALGTGIGGGIFTNGQLLRGDWGGGAELGHMSINLNGDLCNCGLNGCLETYASGTWIAKRMQKARQEQGLSADVTSRDVFALYRQDDPLARRVIQTMIHGLSYGIVNLIHLFNPQAIVLGGGVMSEGQWIVDSVQKKISTMGMNSLVEEVEIKLSELHSNSGLIGAAMQTWLYK</sequence>
<dbReference type="CDD" id="cd24068">
    <property type="entry name" value="ASKHA_NBD_ROK_FnNanK-like"/>
    <property type="match status" value="1"/>
</dbReference>